<dbReference type="RefSeq" id="WP_265048118.1">
    <property type="nucleotide sequence ID" value="NZ_CP100390.1"/>
</dbReference>
<feature type="region of interest" description="Disordered" evidence="1">
    <location>
        <begin position="28"/>
        <end position="47"/>
    </location>
</feature>
<dbReference type="EMBL" id="CP100390">
    <property type="protein sequence ID" value="UZE96634.1"/>
    <property type="molecule type" value="Genomic_DNA"/>
</dbReference>
<dbReference type="NCBIfam" id="NF046101">
    <property type="entry name" value="PA3496_fam"/>
    <property type="match status" value="1"/>
</dbReference>
<dbReference type="InterPro" id="IPR058510">
    <property type="entry name" value="DUF8197"/>
</dbReference>
<dbReference type="Proteomes" id="UP001163739">
    <property type="component" value="Chromosome"/>
</dbReference>
<accession>A0ABY6N3T3</accession>
<sequence length="72" mass="8442">MNNNNNAVVQSTKTQLVELFMDLNKLDTKAKPKAKTKEKSSPQQKLAARRAIEQHLEKKRLEHDLEDYWFDS</sequence>
<name>A0ABY6N3T3_9ALTE</name>
<evidence type="ECO:0000313" key="2">
    <source>
        <dbReference type="EMBL" id="UZE96634.1"/>
    </source>
</evidence>
<reference evidence="2" key="1">
    <citation type="submission" date="2022-06" db="EMBL/GenBank/DDBJ databases">
        <title>Alkalimarinus sp. nov., isolated from gut of a Alitta virens.</title>
        <authorList>
            <person name="Yang A.I."/>
            <person name="Shin N.-R."/>
        </authorList>
    </citation>
    <scope>NUCLEOTIDE SEQUENCE</scope>
    <source>
        <strain evidence="2">A2M4</strain>
    </source>
</reference>
<evidence type="ECO:0000256" key="1">
    <source>
        <dbReference type="SAM" id="MobiDB-lite"/>
    </source>
</evidence>
<evidence type="ECO:0000313" key="3">
    <source>
        <dbReference type="Proteomes" id="UP001163739"/>
    </source>
</evidence>
<gene>
    <name evidence="2" type="ORF">NKI27_02460</name>
</gene>
<proteinExistence type="predicted"/>
<dbReference type="Pfam" id="PF26620">
    <property type="entry name" value="DUF8197"/>
    <property type="match status" value="1"/>
</dbReference>
<protein>
    <submittedName>
        <fullName evidence="2">Uncharacterized protein</fullName>
    </submittedName>
</protein>
<dbReference type="InterPro" id="IPR058059">
    <property type="entry name" value="PA3496-like"/>
</dbReference>
<feature type="compositionally biased region" description="Basic and acidic residues" evidence="1">
    <location>
        <begin position="28"/>
        <end position="40"/>
    </location>
</feature>
<organism evidence="2 3">
    <name type="scientific">Alkalimarinus alittae</name>
    <dbReference type="NCBI Taxonomy" id="2961619"/>
    <lineage>
        <taxon>Bacteria</taxon>
        <taxon>Pseudomonadati</taxon>
        <taxon>Pseudomonadota</taxon>
        <taxon>Gammaproteobacteria</taxon>
        <taxon>Alteromonadales</taxon>
        <taxon>Alteromonadaceae</taxon>
        <taxon>Alkalimarinus</taxon>
    </lineage>
</organism>
<keyword evidence="3" id="KW-1185">Reference proteome</keyword>